<keyword evidence="3" id="KW-0472">Membrane</keyword>
<dbReference type="Pfam" id="PF07686">
    <property type="entry name" value="V-set"/>
    <property type="match status" value="1"/>
</dbReference>
<keyword evidence="6" id="KW-1185">Reference proteome</keyword>
<dbReference type="SUPFAM" id="SSF48726">
    <property type="entry name" value="Immunoglobulin"/>
    <property type="match status" value="1"/>
</dbReference>
<evidence type="ECO:0000313" key="6">
    <source>
        <dbReference type="Proteomes" id="UP000694523"/>
    </source>
</evidence>
<accession>A0A8C6SMZ5</accession>
<comment type="subcellular location">
    <subcellularLocation>
        <location evidence="1">Membrane</location>
    </subcellularLocation>
</comment>
<evidence type="ECO:0000313" key="5">
    <source>
        <dbReference type="Ensembl" id="ENSNMLP00000009131.1"/>
    </source>
</evidence>
<name>A0A8C6SMZ5_9GOBI</name>
<dbReference type="AlphaFoldDB" id="A0A8C6SMZ5"/>
<dbReference type="SMART" id="SM00409">
    <property type="entry name" value="IG"/>
    <property type="match status" value="1"/>
</dbReference>
<feature type="domain" description="Immunoglobulin" evidence="4">
    <location>
        <begin position="34"/>
        <end position="131"/>
    </location>
</feature>
<evidence type="ECO:0000256" key="1">
    <source>
        <dbReference type="ARBA" id="ARBA00004370"/>
    </source>
</evidence>
<evidence type="ECO:0000256" key="3">
    <source>
        <dbReference type="ARBA" id="ARBA00023136"/>
    </source>
</evidence>
<evidence type="ECO:0000259" key="4">
    <source>
        <dbReference type="SMART" id="SM00409"/>
    </source>
</evidence>
<protein>
    <recommendedName>
        <fullName evidence="4">Immunoglobulin domain-containing protein</fullName>
    </recommendedName>
</protein>
<dbReference type="InterPro" id="IPR013783">
    <property type="entry name" value="Ig-like_fold"/>
</dbReference>
<dbReference type="Ensembl" id="ENSNMLT00000010337.1">
    <property type="protein sequence ID" value="ENSNMLP00000009131.1"/>
    <property type="gene ID" value="ENSNMLG00000006386.1"/>
</dbReference>
<dbReference type="GO" id="GO:0005886">
    <property type="term" value="C:plasma membrane"/>
    <property type="evidence" value="ECO:0007669"/>
    <property type="project" value="TreeGrafter"/>
</dbReference>
<evidence type="ECO:0000256" key="2">
    <source>
        <dbReference type="ARBA" id="ARBA00022692"/>
    </source>
</evidence>
<dbReference type="InterPro" id="IPR050671">
    <property type="entry name" value="CD300_family_receptors"/>
</dbReference>
<dbReference type="PANTHER" id="PTHR11860:SF118">
    <property type="entry name" value="CMRF35-LIKE MOLECULE 3-RELATED"/>
    <property type="match status" value="1"/>
</dbReference>
<dbReference type="InterPro" id="IPR036179">
    <property type="entry name" value="Ig-like_dom_sf"/>
</dbReference>
<proteinExistence type="predicted"/>
<reference evidence="5" key="1">
    <citation type="submission" date="2025-08" db="UniProtKB">
        <authorList>
            <consortium name="Ensembl"/>
        </authorList>
    </citation>
    <scope>IDENTIFICATION</scope>
</reference>
<dbReference type="Proteomes" id="UP000694523">
    <property type="component" value="Unplaced"/>
</dbReference>
<dbReference type="GO" id="GO:0004888">
    <property type="term" value="F:transmembrane signaling receptor activity"/>
    <property type="evidence" value="ECO:0007669"/>
    <property type="project" value="TreeGrafter"/>
</dbReference>
<dbReference type="InterPro" id="IPR003599">
    <property type="entry name" value="Ig_sub"/>
</dbReference>
<keyword evidence="2" id="KW-0812">Transmembrane</keyword>
<dbReference type="PANTHER" id="PTHR11860">
    <property type="entry name" value="POLYMERIC-IMMUNOGLOBULIN RECEPTOR"/>
    <property type="match status" value="1"/>
</dbReference>
<reference evidence="5" key="2">
    <citation type="submission" date="2025-09" db="UniProtKB">
        <authorList>
            <consortium name="Ensembl"/>
        </authorList>
    </citation>
    <scope>IDENTIFICATION</scope>
</reference>
<dbReference type="InterPro" id="IPR013106">
    <property type="entry name" value="Ig_V-set"/>
</dbReference>
<sequence length="206" mass="22966">MSNNRPLLKCGKPDVLGVMQNAGALQQFEVNGTKLSVEGPEGGVVSFQCSHKLAQNNRKYFCKDPCLPEHILAEVRPGTVTGSDKITLWDARDGALNITLSNLSTSDSGTYWCGVDRLVLDTFTRVDLRVKEVKLGTYHTKITFCQKSMLNRTHKHTAVYSSYFILSYSDPNLYQILKAGKYNETLCIFSSQSIASTQAYFSAQYK</sequence>
<dbReference type="Gene3D" id="2.60.40.10">
    <property type="entry name" value="Immunoglobulins"/>
    <property type="match status" value="1"/>
</dbReference>
<organism evidence="5 6">
    <name type="scientific">Neogobius melanostomus</name>
    <name type="common">round goby</name>
    <dbReference type="NCBI Taxonomy" id="47308"/>
    <lineage>
        <taxon>Eukaryota</taxon>
        <taxon>Metazoa</taxon>
        <taxon>Chordata</taxon>
        <taxon>Craniata</taxon>
        <taxon>Vertebrata</taxon>
        <taxon>Euteleostomi</taxon>
        <taxon>Actinopterygii</taxon>
        <taxon>Neopterygii</taxon>
        <taxon>Teleostei</taxon>
        <taxon>Neoteleostei</taxon>
        <taxon>Acanthomorphata</taxon>
        <taxon>Gobiaria</taxon>
        <taxon>Gobiiformes</taxon>
        <taxon>Gobioidei</taxon>
        <taxon>Gobiidae</taxon>
        <taxon>Benthophilinae</taxon>
        <taxon>Neogobiini</taxon>
        <taxon>Neogobius</taxon>
    </lineage>
</organism>